<name>A0A8S5L9R6_9CAUD</name>
<sequence length="94" mass="11192">MKYKNIIISLLKGYYEEFSPNRLLAPISDDCHTLVELQIPIKGVKRIILCDLKYNTVHVYFEELGDDIEISKFVPEYQKAIYDSFYEYFIKPFN</sequence>
<accession>A0A8S5L9R6</accession>
<protein>
    <submittedName>
        <fullName evidence="1">Uncharacterized protein</fullName>
    </submittedName>
</protein>
<evidence type="ECO:0000313" key="1">
    <source>
        <dbReference type="EMBL" id="DAD66656.1"/>
    </source>
</evidence>
<reference evidence="1" key="1">
    <citation type="journal article" date="2021" name="Proc. Natl. Acad. Sci. U.S.A.">
        <title>A Catalog of Tens of Thousands of Viruses from Human Metagenomes Reveals Hidden Associations with Chronic Diseases.</title>
        <authorList>
            <person name="Tisza M.J."/>
            <person name="Buck C.B."/>
        </authorList>
    </citation>
    <scope>NUCLEOTIDE SEQUENCE</scope>
    <source>
        <strain evidence="1">CtPuP5</strain>
    </source>
</reference>
<organism evidence="1">
    <name type="scientific">Myoviridae sp. ctPuP5</name>
    <dbReference type="NCBI Taxonomy" id="2823543"/>
    <lineage>
        <taxon>Viruses</taxon>
        <taxon>Duplodnaviria</taxon>
        <taxon>Heunggongvirae</taxon>
        <taxon>Uroviricota</taxon>
        <taxon>Caudoviricetes</taxon>
    </lineage>
</organism>
<dbReference type="EMBL" id="BK014662">
    <property type="protein sequence ID" value="DAD66656.1"/>
    <property type="molecule type" value="Genomic_DNA"/>
</dbReference>
<proteinExistence type="predicted"/>